<dbReference type="InParanoid" id="A0A061FSC8"/>
<dbReference type="STRING" id="3641.A0A061FSC8"/>
<evidence type="ECO:0000313" key="3">
    <source>
        <dbReference type="Proteomes" id="UP000026915"/>
    </source>
</evidence>
<evidence type="ECO:0000259" key="1">
    <source>
        <dbReference type="Pfam" id="PF07727"/>
    </source>
</evidence>
<dbReference type="PANTHER" id="PTHR11439">
    <property type="entry name" value="GAG-POL-RELATED RETROTRANSPOSON"/>
    <property type="match status" value="1"/>
</dbReference>
<evidence type="ECO:0000313" key="2">
    <source>
        <dbReference type="EMBL" id="EOY19798.1"/>
    </source>
</evidence>
<dbReference type="EMBL" id="CM001888">
    <property type="protein sequence ID" value="EOY19798.1"/>
    <property type="molecule type" value="Genomic_DNA"/>
</dbReference>
<reference evidence="2 3" key="1">
    <citation type="journal article" date="2013" name="Genome Biol.">
        <title>The genome sequence of the most widely cultivated cacao type and its use to identify candidate genes regulating pod color.</title>
        <authorList>
            <person name="Motamayor J.C."/>
            <person name="Mockaitis K."/>
            <person name="Schmutz J."/>
            <person name="Haiminen N."/>
            <person name="Iii D.L."/>
            <person name="Cornejo O."/>
            <person name="Findley S.D."/>
            <person name="Zheng P."/>
            <person name="Utro F."/>
            <person name="Royaert S."/>
            <person name="Saski C."/>
            <person name="Jenkins J."/>
            <person name="Podicheti R."/>
            <person name="Zhao M."/>
            <person name="Scheffler B.E."/>
            <person name="Stack J.C."/>
            <person name="Feltus F.A."/>
            <person name="Mustiga G.M."/>
            <person name="Amores F."/>
            <person name="Phillips W."/>
            <person name="Marelli J.P."/>
            <person name="May G.D."/>
            <person name="Shapiro H."/>
            <person name="Ma J."/>
            <person name="Bustamante C.D."/>
            <person name="Schnell R.J."/>
            <person name="Main D."/>
            <person name="Gilbert D."/>
            <person name="Parida L."/>
            <person name="Kuhn D.N."/>
        </authorList>
    </citation>
    <scope>NUCLEOTIDE SEQUENCE [LARGE SCALE GENOMIC DNA]</scope>
    <source>
        <strain evidence="3">cv. Matina 1-6</strain>
    </source>
</reference>
<gene>
    <name evidence="2" type="ORF">TCM_045138</name>
</gene>
<dbReference type="eggNOG" id="KOG0017">
    <property type="taxonomic scope" value="Eukaryota"/>
</dbReference>
<protein>
    <recommendedName>
        <fullName evidence="1">Reverse transcriptase Ty1/copia-type domain-containing protein</fullName>
    </recommendedName>
</protein>
<dbReference type="AlphaFoldDB" id="A0A061FSC8"/>
<name>A0A061FSC8_THECC</name>
<dbReference type="OMA" id="CHIVHDE"/>
<organism evidence="2 3">
    <name type="scientific">Theobroma cacao</name>
    <name type="common">Cacao</name>
    <name type="synonym">Cocoa</name>
    <dbReference type="NCBI Taxonomy" id="3641"/>
    <lineage>
        <taxon>Eukaryota</taxon>
        <taxon>Viridiplantae</taxon>
        <taxon>Streptophyta</taxon>
        <taxon>Embryophyta</taxon>
        <taxon>Tracheophyta</taxon>
        <taxon>Spermatophyta</taxon>
        <taxon>Magnoliopsida</taxon>
        <taxon>eudicotyledons</taxon>
        <taxon>Gunneridae</taxon>
        <taxon>Pentapetalae</taxon>
        <taxon>rosids</taxon>
        <taxon>malvids</taxon>
        <taxon>Malvales</taxon>
        <taxon>Malvaceae</taxon>
        <taxon>Byttnerioideae</taxon>
        <taxon>Theobroma</taxon>
    </lineage>
</organism>
<dbReference type="Proteomes" id="UP000026915">
    <property type="component" value="Chromosome 10"/>
</dbReference>
<dbReference type="HOGENOM" id="CLU_1241987_0_0_1"/>
<dbReference type="InterPro" id="IPR013103">
    <property type="entry name" value="RVT_2"/>
</dbReference>
<dbReference type="Pfam" id="PF07727">
    <property type="entry name" value="RVT_2"/>
    <property type="match status" value="1"/>
</dbReference>
<proteinExistence type="predicted"/>
<keyword evidence="3" id="KW-1185">Reference proteome</keyword>
<feature type="domain" description="Reverse transcriptase Ty1/copia-type" evidence="1">
    <location>
        <begin position="59"/>
        <end position="119"/>
    </location>
</feature>
<dbReference type="CDD" id="cd09272">
    <property type="entry name" value="RNase_HI_RT_Ty1"/>
    <property type="match status" value="1"/>
</dbReference>
<accession>A0A061FSC8</accession>
<dbReference type="Gramene" id="EOY19798">
    <property type="protein sequence ID" value="EOY19798"/>
    <property type="gene ID" value="TCM_045138"/>
</dbReference>
<sequence>MAGIGFMSQLSIIKQHVNKLMELLNENGICSTNGKVSSQNTQQESHSLVNSTFAERNWIKEPSNSHVIGCKWVYKVKLNANGTVERYKAQLVAKGYNQVAGLDYQETFSPVAKHTTVRKQPVVARSSAEAKYRCMASTCCEVVWLKHLLSDFGIECIDVVILYSDSQSAIHINKNPVFHERTKHIELDCHFIKKKVLEGIIKPMYMSTNLQLADMFTKALTPR</sequence>
<dbReference type="PANTHER" id="PTHR11439:SF498">
    <property type="entry name" value="DNAK FAMILY PROTEIN"/>
    <property type="match status" value="1"/>
</dbReference>